<evidence type="ECO:0008006" key="5">
    <source>
        <dbReference type="Google" id="ProtNLM"/>
    </source>
</evidence>
<feature type="signal peptide" evidence="2">
    <location>
        <begin position="1"/>
        <end position="18"/>
    </location>
</feature>
<evidence type="ECO:0000313" key="4">
    <source>
        <dbReference type="Proteomes" id="UP001596548"/>
    </source>
</evidence>
<organism evidence="3 4">
    <name type="scientific">Paractinoplanes rhizophilus</name>
    <dbReference type="NCBI Taxonomy" id="1416877"/>
    <lineage>
        <taxon>Bacteria</taxon>
        <taxon>Bacillati</taxon>
        <taxon>Actinomycetota</taxon>
        <taxon>Actinomycetes</taxon>
        <taxon>Micromonosporales</taxon>
        <taxon>Micromonosporaceae</taxon>
        <taxon>Paractinoplanes</taxon>
    </lineage>
</organism>
<sequence length="171" mass="17901">MRRALLAVLAGGALLTGAACDSDAKADPEAAAATRTAPTAASTPSAAPDYSTSTKLVCDKLQTLYSVELRAFGSAMGKMVTYKEQKQATDAEKAEANAAGQLKAAATKIRRETAAAEDPDFQAAGKVSASKLESSATDRRYFDRVKTLADLNKTVQAQFTEWLTPVAGYCG</sequence>
<name>A0ABW2HM04_9ACTN</name>
<feature type="region of interest" description="Disordered" evidence="1">
    <location>
        <begin position="31"/>
        <end position="50"/>
    </location>
</feature>
<keyword evidence="2" id="KW-0732">Signal</keyword>
<proteinExistence type="predicted"/>
<dbReference type="PROSITE" id="PS51257">
    <property type="entry name" value="PROKAR_LIPOPROTEIN"/>
    <property type="match status" value="1"/>
</dbReference>
<reference evidence="4" key="1">
    <citation type="journal article" date="2019" name="Int. J. Syst. Evol. Microbiol.">
        <title>The Global Catalogue of Microorganisms (GCM) 10K type strain sequencing project: providing services to taxonomists for standard genome sequencing and annotation.</title>
        <authorList>
            <consortium name="The Broad Institute Genomics Platform"/>
            <consortium name="The Broad Institute Genome Sequencing Center for Infectious Disease"/>
            <person name="Wu L."/>
            <person name="Ma J."/>
        </authorList>
    </citation>
    <scope>NUCLEOTIDE SEQUENCE [LARGE SCALE GENOMIC DNA]</scope>
    <source>
        <strain evidence="4">XZYJT-10</strain>
    </source>
</reference>
<evidence type="ECO:0000256" key="2">
    <source>
        <dbReference type="SAM" id="SignalP"/>
    </source>
</evidence>
<comment type="caution">
    <text evidence="3">The sequence shown here is derived from an EMBL/GenBank/DDBJ whole genome shotgun (WGS) entry which is preliminary data.</text>
</comment>
<dbReference type="RefSeq" id="WP_378965492.1">
    <property type="nucleotide sequence ID" value="NZ_JBHTBJ010000004.1"/>
</dbReference>
<feature type="chain" id="PRO_5046125327" description="Lipoprotein" evidence="2">
    <location>
        <begin position="19"/>
        <end position="171"/>
    </location>
</feature>
<gene>
    <name evidence="3" type="ORF">ACFQS1_07715</name>
</gene>
<accession>A0ABW2HM04</accession>
<protein>
    <recommendedName>
        <fullName evidence="5">Lipoprotein</fullName>
    </recommendedName>
</protein>
<evidence type="ECO:0000313" key="3">
    <source>
        <dbReference type="EMBL" id="MFC7273861.1"/>
    </source>
</evidence>
<keyword evidence="4" id="KW-1185">Reference proteome</keyword>
<dbReference type="EMBL" id="JBHTBJ010000004">
    <property type="protein sequence ID" value="MFC7273861.1"/>
    <property type="molecule type" value="Genomic_DNA"/>
</dbReference>
<dbReference type="Proteomes" id="UP001596548">
    <property type="component" value="Unassembled WGS sequence"/>
</dbReference>
<evidence type="ECO:0000256" key="1">
    <source>
        <dbReference type="SAM" id="MobiDB-lite"/>
    </source>
</evidence>